<sequence length="480" mass="53535">MIPLLATELLCEIFACALWDKDADFTSLLDLVAVCHRWRSVALTTPCLWQRLVIKGLRACHVEMAREWFSRAGAFPLTVHVSEHQYDVSAGFPPTFTSFLKELLRVSSQWEDIALIPCDLLLLPCTPSELPFDARKLKHLKIAGSILPLSTSDYFGKVVLENRLCSIDWSGTVYTSYKISLLDNSRSSLSTLTCSFDIADASSLILFPNLLNLELHLWSDPDTTSPENVSSLPVVVLKLTGSCVAKSSFIRHFTCPKVARLDLGFEDSETMEVSDITFFITQSHCSLSSLRVAIDAPSRSEWAKMGNLLLAVRMLPSLHISFCETPHLSSYPDFPNLPLLRDLRVVQSLSSCSVTHLIDCVCSPALEELYLEDADCHQTLLFGVLLRRCTNLRILSIIISPKTSLFPLLSAIRSGGVWTQLHTLNVRTRCVDPLFRLLCKRTSCLPALARVAARCQEAEPQFADALRAQRAILVSCDIEF</sequence>
<reference evidence="1 2" key="1">
    <citation type="submission" date="2024-01" db="EMBL/GenBank/DDBJ databases">
        <title>A draft genome for a cacao thread blight-causing isolate of Paramarasmius palmivorus.</title>
        <authorList>
            <person name="Baruah I.K."/>
            <person name="Bukari Y."/>
            <person name="Amoako-Attah I."/>
            <person name="Meinhardt L.W."/>
            <person name="Bailey B.A."/>
            <person name="Cohen S.P."/>
        </authorList>
    </citation>
    <scope>NUCLEOTIDE SEQUENCE [LARGE SCALE GENOMIC DNA]</scope>
    <source>
        <strain evidence="1 2">GH-12</strain>
    </source>
</reference>
<gene>
    <name evidence="1" type="ORF">VNI00_018369</name>
</gene>
<organism evidence="1 2">
    <name type="scientific">Paramarasmius palmivorus</name>
    <dbReference type="NCBI Taxonomy" id="297713"/>
    <lineage>
        <taxon>Eukaryota</taxon>
        <taxon>Fungi</taxon>
        <taxon>Dikarya</taxon>
        <taxon>Basidiomycota</taxon>
        <taxon>Agaricomycotina</taxon>
        <taxon>Agaricomycetes</taxon>
        <taxon>Agaricomycetidae</taxon>
        <taxon>Agaricales</taxon>
        <taxon>Marasmiineae</taxon>
        <taxon>Marasmiaceae</taxon>
        <taxon>Paramarasmius</taxon>
    </lineage>
</organism>
<dbReference type="EMBL" id="JAYKXP010000228">
    <property type="protein sequence ID" value="KAK7018110.1"/>
    <property type="molecule type" value="Genomic_DNA"/>
</dbReference>
<protein>
    <recommendedName>
        <fullName evidence="3">F-box domain-containing protein</fullName>
    </recommendedName>
</protein>
<keyword evidence="2" id="KW-1185">Reference proteome</keyword>
<accession>A0AAW0AZ10</accession>
<evidence type="ECO:0000313" key="2">
    <source>
        <dbReference type="Proteomes" id="UP001383192"/>
    </source>
</evidence>
<name>A0AAW0AZ10_9AGAR</name>
<evidence type="ECO:0008006" key="3">
    <source>
        <dbReference type="Google" id="ProtNLM"/>
    </source>
</evidence>
<evidence type="ECO:0000313" key="1">
    <source>
        <dbReference type="EMBL" id="KAK7018110.1"/>
    </source>
</evidence>
<dbReference type="Gene3D" id="1.20.1280.50">
    <property type="match status" value="1"/>
</dbReference>
<dbReference type="Proteomes" id="UP001383192">
    <property type="component" value="Unassembled WGS sequence"/>
</dbReference>
<dbReference type="AlphaFoldDB" id="A0AAW0AZ10"/>
<comment type="caution">
    <text evidence="1">The sequence shown here is derived from an EMBL/GenBank/DDBJ whole genome shotgun (WGS) entry which is preliminary data.</text>
</comment>
<proteinExistence type="predicted"/>